<evidence type="ECO:0008006" key="3">
    <source>
        <dbReference type="Google" id="ProtNLM"/>
    </source>
</evidence>
<dbReference type="AlphaFoldDB" id="A0A075R298"/>
<reference evidence="1 2" key="1">
    <citation type="journal article" date="2011" name="J. Bacteriol.">
        <title>Genome sequence of Brevibacillus laterosporus LMG 15441, a pathogen of invertebrates.</title>
        <authorList>
            <person name="Djukic M."/>
            <person name="Poehlein A."/>
            <person name="Thurmer A."/>
            <person name="Daniel R."/>
        </authorList>
    </citation>
    <scope>NUCLEOTIDE SEQUENCE [LARGE SCALE GENOMIC DNA]</scope>
    <source>
        <strain evidence="1 2">LMG 15441</strain>
    </source>
</reference>
<protein>
    <recommendedName>
        <fullName evidence="3">DUF1349 domain-containing protein</fullName>
    </recommendedName>
</protein>
<dbReference type="eggNOG" id="COG3506">
    <property type="taxonomic scope" value="Bacteria"/>
</dbReference>
<dbReference type="Pfam" id="PF07081">
    <property type="entry name" value="DUF1349"/>
    <property type="match status" value="1"/>
</dbReference>
<sequence>MARKGDTFALHYSLDGEKFQMVRYFRLPVSDTVKVGIVSQSPTGEGLTSDFAFLQLERITLRNIRAGK</sequence>
<accession>A0A075R298</accession>
<dbReference type="Gene3D" id="2.60.120.200">
    <property type="match status" value="1"/>
</dbReference>
<dbReference type="RefSeq" id="WP_003337911.1">
    <property type="nucleotide sequence ID" value="NZ_CP007806.1"/>
</dbReference>
<dbReference type="KEGG" id="blr:BRLA_c016600"/>
<name>A0A075R298_BRELA</name>
<dbReference type="InterPro" id="IPR009784">
    <property type="entry name" value="DUF1349"/>
</dbReference>
<dbReference type="STRING" id="1042163.BRLA_c016600"/>
<proteinExistence type="predicted"/>
<dbReference type="InterPro" id="IPR013320">
    <property type="entry name" value="ConA-like_dom_sf"/>
</dbReference>
<keyword evidence="2" id="KW-1185">Reference proteome</keyword>
<dbReference type="EMBL" id="CP007806">
    <property type="protein sequence ID" value="AIG25984.1"/>
    <property type="molecule type" value="Genomic_DNA"/>
</dbReference>
<dbReference type="HOGENOM" id="CLU_2785756_0_0_9"/>
<evidence type="ECO:0000313" key="2">
    <source>
        <dbReference type="Proteomes" id="UP000005850"/>
    </source>
</evidence>
<dbReference type="SUPFAM" id="SSF49899">
    <property type="entry name" value="Concanavalin A-like lectins/glucanases"/>
    <property type="match status" value="1"/>
</dbReference>
<dbReference type="Proteomes" id="UP000005850">
    <property type="component" value="Chromosome"/>
</dbReference>
<evidence type="ECO:0000313" key="1">
    <source>
        <dbReference type="EMBL" id="AIG25984.1"/>
    </source>
</evidence>
<gene>
    <name evidence="1" type="ORF">BRLA_c016600</name>
</gene>
<organism evidence="1 2">
    <name type="scientific">Brevibacillus laterosporus LMG 15441</name>
    <dbReference type="NCBI Taxonomy" id="1042163"/>
    <lineage>
        <taxon>Bacteria</taxon>
        <taxon>Bacillati</taxon>
        <taxon>Bacillota</taxon>
        <taxon>Bacilli</taxon>
        <taxon>Bacillales</taxon>
        <taxon>Paenibacillaceae</taxon>
        <taxon>Brevibacillus</taxon>
    </lineage>
</organism>